<dbReference type="InterPro" id="IPR036671">
    <property type="entry name" value="DPH_MB_sf"/>
</dbReference>
<dbReference type="InterPro" id="IPR007872">
    <property type="entry name" value="DPH_MB_dom"/>
</dbReference>
<name>A0A167WT36_9EURO</name>
<dbReference type="SMART" id="SM00271">
    <property type="entry name" value="DnaJ"/>
    <property type="match status" value="1"/>
</dbReference>
<dbReference type="Pfam" id="PF00226">
    <property type="entry name" value="DnaJ"/>
    <property type="match status" value="1"/>
</dbReference>
<dbReference type="InterPro" id="IPR036869">
    <property type="entry name" value="J_dom_sf"/>
</dbReference>
<dbReference type="OrthoDB" id="445556at2759"/>
<feature type="domain" description="J" evidence="12">
    <location>
        <begin position="10"/>
        <end position="89"/>
    </location>
</feature>
<evidence type="ECO:0000256" key="8">
    <source>
        <dbReference type="ARBA" id="ARBA00022723"/>
    </source>
</evidence>
<comment type="similarity">
    <text evidence="5">Belongs to the DPH4 family.</text>
</comment>
<evidence type="ECO:0000259" key="12">
    <source>
        <dbReference type="PROSITE" id="PS50076"/>
    </source>
</evidence>
<dbReference type="PROSITE" id="PS50076">
    <property type="entry name" value="DNAJ_2"/>
    <property type="match status" value="1"/>
</dbReference>
<dbReference type="InterPro" id="IPR044248">
    <property type="entry name" value="DPH3/4-like"/>
</dbReference>
<dbReference type="GO" id="GO:0017183">
    <property type="term" value="P:protein histidyl modification to diphthamide"/>
    <property type="evidence" value="ECO:0007669"/>
    <property type="project" value="UniProtKB-UniPathway"/>
</dbReference>
<dbReference type="PANTHER" id="PTHR21454:SF46">
    <property type="entry name" value="DIPHTHAMIDE BIOSYNTHESIS PROTEIN 4"/>
    <property type="match status" value="1"/>
</dbReference>
<comment type="function">
    <text evidence="1">Required for the first step of diphthamide biosynthesis, the transfer of 3-amino-3-carboxypropyl from S-adenosyl-L-methionine to a histidine residue. Diphthamide is a post-translational modification of histidine which occurs in elongation factor 2.</text>
</comment>
<evidence type="ECO:0000313" key="15">
    <source>
        <dbReference type="Proteomes" id="UP000242877"/>
    </source>
</evidence>
<evidence type="ECO:0000256" key="1">
    <source>
        <dbReference type="ARBA" id="ARBA00003474"/>
    </source>
</evidence>
<dbReference type="Proteomes" id="UP000242877">
    <property type="component" value="Unassembled WGS sequence"/>
</dbReference>
<evidence type="ECO:0000259" key="13">
    <source>
        <dbReference type="PROSITE" id="PS51074"/>
    </source>
</evidence>
<dbReference type="SUPFAM" id="SSF46565">
    <property type="entry name" value="Chaperone J-domain"/>
    <property type="match status" value="1"/>
</dbReference>
<protein>
    <recommendedName>
        <fullName evidence="6">Diphthamide biosynthesis protein 4</fullName>
    </recommendedName>
</protein>
<evidence type="ECO:0000256" key="2">
    <source>
        <dbReference type="ARBA" id="ARBA00004123"/>
    </source>
</evidence>
<keyword evidence="10" id="KW-0408">Iron</keyword>
<keyword evidence="7" id="KW-0963">Cytoplasm</keyword>
<dbReference type="EMBL" id="AZGZ01000021">
    <property type="protein sequence ID" value="KZZ89237.1"/>
    <property type="molecule type" value="Genomic_DNA"/>
</dbReference>
<evidence type="ECO:0000256" key="5">
    <source>
        <dbReference type="ARBA" id="ARBA00006169"/>
    </source>
</evidence>
<evidence type="ECO:0000256" key="11">
    <source>
        <dbReference type="ARBA" id="ARBA00023242"/>
    </source>
</evidence>
<keyword evidence="9" id="KW-0862">Zinc</keyword>
<dbReference type="Gene3D" id="1.10.287.110">
    <property type="entry name" value="DnaJ domain"/>
    <property type="match status" value="1"/>
</dbReference>
<dbReference type="CDD" id="cd06257">
    <property type="entry name" value="DnaJ"/>
    <property type="match status" value="1"/>
</dbReference>
<comment type="pathway">
    <text evidence="4">Protein modification; peptidyl-diphthamide biosynthesis.</text>
</comment>
<dbReference type="Pfam" id="PF05207">
    <property type="entry name" value="Zn_ribbon_CSL"/>
    <property type="match status" value="1"/>
</dbReference>
<dbReference type="AlphaFoldDB" id="A0A167WT36"/>
<comment type="caution">
    <text evidence="14">The sequence shown here is derived from an EMBL/GenBank/DDBJ whole genome shotgun (WGS) entry which is preliminary data.</text>
</comment>
<dbReference type="SUPFAM" id="SSF144217">
    <property type="entry name" value="CSL zinc finger"/>
    <property type="match status" value="1"/>
</dbReference>
<dbReference type="VEuPathDB" id="FungiDB:AAP_04384"/>
<evidence type="ECO:0000256" key="4">
    <source>
        <dbReference type="ARBA" id="ARBA00005156"/>
    </source>
</evidence>
<feature type="domain" description="DPH-type MB" evidence="13">
    <location>
        <begin position="114"/>
        <end position="181"/>
    </location>
</feature>
<evidence type="ECO:0000256" key="3">
    <source>
        <dbReference type="ARBA" id="ARBA00004496"/>
    </source>
</evidence>
<gene>
    <name evidence="14" type="ORF">AAP_04384</name>
</gene>
<evidence type="ECO:0000256" key="6">
    <source>
        <dbReference type="ARBA" id="ARBA00021797"/>
    </source>
</evidence>
<organism evidence="14 15">
    <name type="scientific">Ascosphaera apis ARSEF 7405</name>
    <dbReference type="NCBI Taxonomy" id="392613"/>
    <lineage>
        <taxon>Eukaryota</taxon>
        <taxon>Fungi</taxon>
        <taxon>Dikarya</taxon>
        <taxon>Ascomycota</taxon>
        <taxon>Pezizomycotina</taxon>
        <taxon>Eurotiomycetes</taxon>
        <taxon>Eurotiomycetidae</taxon>
        <taxon>Onygenales</taxon>
        <taxon>Ascosphaeraceae</taxon>
        <taxon>Ascosphaera</taxon>
    </lineage>
</organism>
<dbReference type="PANTHER" id="PTHR21454">
    <property type="entry name" value="DPH3 HOMOLOG-RELATED"/>
    <property type="match status" value="1"/>
</dbReference>
<sequence>MIAKTNVEATHYMVLGLPGPSRSLNKSVLKSAYHKALLQHHPDKSRKFETAIPSPEEVNRHSEYSVDQITTAYRILSDPVTRAEYDREIRLAAANTKEPGKGAGTGDDSIFRIGLELYDLDDLEMEEGGGLNGSDIWYHACRCGDKKGFLVSESDLEREAEWGEIIVGCRGCSIWAKITFAVGDD</sequence>
<dbReference type="UniPathway" id="UPA00559"/>
<keyword evidence="11" id="KW-0539">Nucleus</keyword>
<evidence type="ECO:0000256" key="9">
    <source>
        <dbReference type="ARBA" id="ARBA00022833"/>
    </source>
</evidence>
<dbReference type="Gene3D" id="3.10.660.10">
    <property type="entry name" value="DPH Zinc finger"/>
    <property type="match status" value="1"/>
</dbReference>
<reference evidence="14 15" key="1">
    <citation type="journal article" date="2016" name="Genome Biol. Evol.">
        <title>Divergent and convergent evolution of fungal pathogenicity.</title>
        <authorList>
            <person name="Shang Y."/>
            <person name="Xiao G."/>
            <person name="Zheng P."/>
            <person name="Cen K."/>
            <person name="Zhan S."/>
            <person name="Wang C."/>
        </authorList>
    </citation>
    <scope>NUCLEOTIDE SEQUENCE [LARGE SCALE GENOMIC DNA]</scope>
    <source>
        <strain evidence="14 15">ARSEF 7405</strain>
    </source>
</reference>
<proteinExistence type="inferred from homology"/>
<dbReference type="GO" id="GO:0005737">
    <property type="term" value="C:cytoplasm"/>
    <property type="evidence" value="ECO:0007669"/>
    <property type="project" value="UniProtKB-SubCell"/>
</dbReference>
<accession>A0A167WT36</accession>
<evidence type="ECO:0000313" key="14">
    <source>
        <dbReference type="EMBL" id="KZZ89237.1"/>
    </source>
</evidence>
<comment type="subcellular location">
    <subcellularLocation>
        <location evidence="3">Cytoplasm</location>
    </subcellularLocation>
    <subcellularLocation>
        <location evidence="2">Nucleus</location>
    </subcellularLocation>
</comment>
<dbReference type="GO" id="GO:0046872">
    <property type="term" value="F:metal ion binding"/>
    <property type="evidence" value="ECO:0007669"/>
    <property type="project" value="UniProtKB-KW"/>
</dbReference>
<keyword evidence="15" id="KW-1185">Reference proteome</keyword>
<dbReference type="GO" id="GO:0005634">
    <property type="term" value="C:nucleus"/>
    <property type="evidence" value="ECO:0007669"/>
    <property type="project" value="UniProtKB-SubCell"/>
</dbReference>
<evidence type="ECO:0000256" key="7">
    <source>
        <dbReference type="ARBA" id="ARBA00022490"/>
    </source>
</evidence>
<keyword evidence="8" id="KW-0479">Metal-binding</keyword>
<dbReference type="PROSITE" id="PS51074">
    <property type="entry name" value="DPH_MB"/>
    <property type="match status" value="1"/>
</dbReference>
<evidence type="ECO:0000256" key="10">
    <source>
        <dbReference type="ARBA" id="ARBA00023004"/>
    </source>
</evidence>
<dbReference type="InterPro" id="IPR001623">
    <property type="entry name" value="DnaJ_domain"/>
</dbReference>